<reference evidence="11 12" key="1">
    <citation type="submission" date="2021-09" db="EMBL/GenBank/DDBJ databases">
        <title>Genomic insights and catalytic innovation underlie evolution of tropane alkaloids biosynthesis.</title>
        <authorList>
            <person name="Wang Y.-J."/>
            <person name="Tian T."/>
            <person name="Huang J.-P."/>
            <person name="Huang S.-X."/>
        </authorList>
    </citation>
    <scope>NUCLEOTIDE SEQUENCE [LARGE SCALE GENOMIC DNA]</scope>
    <source>
        <strain evidence="11">KIB-2018</strain>
        <tissue evidence="11">Leaf</tissue>
    </source>
</reference>
<dbReference type="GO" id="GO:0008270">
    <property type="term" value="F:zinc ion binding"/>
    <property type="evidence" value="ECO:0007669"/>
    <property type="project" value="UniProtKB-KW"/>
</dbReference>
<dbReference type="PANTHER" id="PTHR31948:SF147">
    <property type="entry name" value="ZF-HD DIMERIZATION-TYPE DOMAIN-CONTAINING PROTEIN"/>
    <property type="match status" value="1"/>
</dbReference>
<comment type="caution">
    <text evidence="11">The sequence shown here is derived from an EMBL/GenBank/DDBJ whole genome shotgun (WGS) entry which is preliminary data.</text>
</comment>
<dbReference type="FunFam" id="1.10.10.60:FF:000257">
    <property type="entry name" value="Zinc-finger homeodomain protein 2"/>
    <property type="match status" value="1"/>
</dbReference>
<dbReference type="NCBIfam" id="TIGR01566">
    <property type="entry name" value="ZF_HD_prot_N"/>
    <property type="match status" value="1"/>
</dbReference>
<dbReference type="AlphaFoldDB" id="A0AAV8TEF2"/>
<dbReference type="Gene3D" id="1.10.10.60">
    <property type="entry name" value="Homeodomain-like"/>
    <property type="match status" value="1"/>
</dbReference>
<keyword evidence="9" id="KW-0539">Nucleus</keyword>
<dbReference type="InterPro" id="IPR006455">
    <property type="entry name" value="Homeodomain_ZF_HD"/>
</dbReference>
<evidence type="ECO:0000256" key="8">
    <source>
        <dbReference type="ARBA" id="ARBA00023163"/>
    </source>
</evidence>
<keyword evidence="3" id="KW-0863">Zinc-finger</keyword>
<keyword evidence="12" id="KW-1185">Reference proteome</keyword>
<dbReference type="Proteomes" id="UP001159364">
    <property type="component" value="Linkage Group LG05"/>
</dbReference>
<dbReference type="GO" id="GO:0003700">
    <property type="term" value="F:DNA-binding transcription factor activity"/>
    <property type="evidence" value="ECO:0007669"/>
    <property type="project" value="TreeGrafter"/>
</dbReference>
<protein>
    <recommendedName>
        <fullName evidence="10">ZF-HD dimerization-type domain-containing protein</fullName>
    </recommendedName>
</protein>
<dbReference type="InterPro" id="IPR009057">
    <property type="entry name" value="Homeodomain-like_sf"/>
</dbReference>
<comment type="subcellular location">
    <subcellularLocation>
        <location evidence="1">Nucleus</location>
    </subcellularLocation>
</comment>
<proteinExistence type="predicted"/>
<evidence type="ECO:0000313" key="11">
    <source>
        <dbReference type="EMBL" id="KAJ8765266.1"/>
    </source>
</evidence>
<evidence type="ECO:0000256" key="5">
    <source>
        <dbReference type="ARBA" id="ARBA00023015"/>
    </source>
</evidence>
<dbReference type="GO" id="GO:0050793">
    <property type="term" value="P:regulation of developmental process"/>
    <property type="evidence" value="ECO:0007669"/>
    <property type="project" value="TreeGrafter"/>
</dbReference>
<dbReference type="GO" id="GO:0005634">
    <property type="term" value="C:nucleus"/>
    <property type="evidence" value="ECO:0007669"/>
    <property type="project" value="UniProtKB-SubCell"/>
</dbReference>
<accession>A0AAV8TEF2</accession>
<evidence type="ECO:0000256" key="3">
    <source>
        <dbReference type="ARBA" id="ARBA00022771"/>
    </source>
</evidence>
<dbReference type="PROSITE" id="PS51523">
    <property type="entry name" value="ZF_HD_DIMER"/>
    <property type="match status" value="1"/>
</dbReference>
<evidence type="ECO:0000259" key="10">
    <source>
        <dbReference type="PROSITE" id="PS51523"/>
    </source>
</evidence>
<evidence type="ECO:0000256" key="7">
    <source>
        <dbReference type="ARBA" id="ARBA00023155"/>
    </source>
</evidence>
<keyword evidence="8" id="KW-0804">Transcription</keyword>
<organism evidence="11 12">
    <name type="scientific">Erythroxylum novogranatense</name>
    <dbReference type="NCBI Taxonomy" id="1862640"/>
    <lineage>
        <taxon>Eukaryota</taxon>
        <taxon>Viridiplantae</taxon>
        <taxon>Streptophyta</taxon>
        <taxon>Embryophyta</taxon>
        <taxon>Tracheophyta</taxon>
        <taxon>Spermatophyta</taxon>
        <taxon>Magnoliopsida</taxon>
        <taxon>eudicotyledons</taxon>
        <taxon>Gunneridae</taxon>
        <taxon>Pentapetalae</taxon>
        <taxon>rosids</taxon>
        <taxon>fabids</taxon>
        <taxon>Malpighiales</taxon>
        <taxon>Erythroxylaceae</taxon>
        <taxon>Erythroxylum</taxon>
    </lineage>
</organism>
<name>A0AAV8TEF2_9ROSI</name>
<dbReference type="GO" id="GO:0000976">
    <property type="term" value="F:transcription cis-regulatory region binding"/>
    <property type="evidence" value="ECO:0007669"/>
    <property type="project" value="TreeGrafter"/>
</dbReference>
<keyword evidence="2" id="KW-0479">Metal-binding</keyword>
<dbReference type="EMBL" id="JAIWQS010000005">
    <property type="protein sequence ID" value="KAJ8765266.1"/>
    <property type="molecule type" value="Genomic_DNA"/>
</dbReference>
<evidence type="ECO:0000256" key="4">
    <source>
        <dbReference type="ARBA" id="ARBA00022833"/>
    </source>
</evidence>
<dbReference type="Pfam" id="PF04770">
    <property type="entry name" value="ZF-HD_dimer"/>
    <property type="match status" value="1"/>
</dbReference>
<dbReference type="NCBIfam" id="TIGR01565">
    <property type="entry name" value="homeo_ZF_HD"/>
    <property type="match status" value="1"/>
</dbReference>
<evidence type="ECO:0000256" key="1">
    <source>
        <dbReference type="ARBA" id="ARBA00004123"/>
    </source>
</evidence>
<keyword evidence="5" id="KW-0805">Transcription regulation</keyword>
<keyword evidence="6" id="KW-0238">DNA-binding</keyword>
<evidence type="ECO:0000313" key="12">
    <source>
        <dbReference type="Proteomes" id="UP001159364"/>
    </source>
</evidence>
<keyword evidence="7" id="KW-0371">Homeobox</keyword>
<dbReference type="InterPro" id="IPR006456">
    <property type="entry name" value="ZF_HD_homeobox_Cys/His_dimer"/>
</dbReference>
<gene>
    <name evidence="11" type="ORF">K2173_011963</name>
</gene>
<keyword evidence="4" id="KW-0862">Zinc</keyword>
<dbReference type="PANTHER" id="PTHR31948">
    <property type="entry name" value="ZINC-FINGER HOMEODOMAIN PROTEIN 2"/>
    <property type="match status" value="1"/>
</dbReference>
<sequence length="234" mass="26528">MNDISRIELLGTRSFLQRPHEYQKKLYKKVVRYKECLKNHAAAIGGNATDGCGEFMPSGEAGSLELLKCKACNCHRNFHRKVVYSCDDECSSNDCHHSSIFSNIHARTRLILGYPSNSLISSKGKNPQKTVFHENCSLVSSESEQTQDGANGEGMVVAITRPIDKVKKRLRTKFTEAQKEKMLSFAEKAGWKLQKLEESVVEGFCQEIGIERRVLRVWMYNNKHSFAKKSPQPL</sequence>
<feature type="domain" description="ZF-HD dimerization-type" evidence="10">
    <location>
        <begin position="33"/>
        <end position="82"/>
    </location>
</feature>
<dbReference type="SUPFAM" id="SSF46689">
    <property type="entry name" value="Homeodomain-like"/>
    <property type="match status" value="1"/>
</dbReference>
<evidence type="ECO:0000256" key="9">
    <source>
        <dbReference type="ARBA" id="ARBA00023242"/>
    </source>
</evidence>
<evidence type="ECO:0000256" key="6">
    <source>
        <dbReference type="ARBA" id="ARBA00023125"/>
    </source>
</evidence>
<evidence type="ECO:0000256" key="2">
    <source>
        <dbReference type="ARBA" id="ARBA00022723"/>
    </source>
</evidence>